<name>A0A1S2LBL9_9BACI</name>
<dbReference type="GO" id="GO:0030420">
    <property type="term" value="P:establishment of competence for transformation"/>
    <property type="evidence" value="ECO:0007669"/>
    <property type="project" value="InterPro"/>
</dbReference>
<evidence type="ECO:0008006" key="3">
    <source>
        <dbReference type="Google" id="ProtNLM"/>
    </source>
</evidence>
<dbReference type="Pfam" id="PF06338">
    <property type="entry name" value="ComK"/>
    <property type="match status" value="1"/>
</dbReference>
<dbReference type="InterPro" id="IPR010461">
    <property type="entry name" value="ComK"/>
</dbReference>
<proteinExistence type="predicted"/>
<gene>
    <name evidence="1" type="ORF">BKP35_17255</name>
</gene>
<dbReference type="Proteomes" id="UP000180098">
    <property type="component" value="Unassembled WGS sequence"/>
</dbReference>
<keyword evidence="2" id="KW-1185">Reference proteome</keyword>
<protein>
    <recommendedName>
        <fullName evidence="3">Competence protein</fullName>
    </recommendedName>
</protein>
<dbReference type="EMBL" id="MLQQ01000047">
    <property type="protein sequence ID" value="OIJ09147.1"/>
    <property type="molecule type" value="Genomic_DNA"/>
</dbReference>
<reference evidence="1 2" key="1">
    <citation type="submission" date="2016-10" db="EMBL/GenBank/DDBJ databases">
        <title>Draft genome sequences of four alkaliphilic bacteria belonging to the Anaerobacillus genus.</title>
        <authorList>
            <person name="Bassil N.M."/>
            <person name="Lloyd J.R."/>
        </authorList>
    </citation>
    <scope>NUCLEOTIDE SEQUENCE [LARGE SCALE GENOMIC DNA]</scope>
    <source>
        <strain evidence="1 2">DSM 15340</strain>
    </source>
</reference>
<dbReference type="RefSeq" id="WP_071314628.1">
    <property type="nucleotide sequence ID" value="NZ_MLQQ01000047.1"/>
</dbReference>
<evidence type="ECO:0000313" key="1">
    <source>
        <dbReference type="EMBL" id="OIJ09147.1"/>
    </source>
</evidence>
<dbReference type="AlphaFoldDB" id="A0A1S2LBL9"/>
<evidence type="ECO:0000313" key="2">
    <source>
        <dbReference type="Proteomes" id="UP000180098"/>
    </source>
</evidence>
<sequence>MLAIHEGRRKAAKRLARLHFKAPVAIHPEGNIYSFPTLSPKKFECSWIFPNHIKDIAPSKKDLGKSVILFSNLKEVELGISYFMLEEQLQRSVYCLMRLKVE</sequence>
<comment type="caution">
    <text evidence="1">The sequence shown here is derived from an EMBL/GenBank/DDBJ whole genome shotgun (WGS) entry which is preliminary data.</text>
</comment>
<organism evidence="1 2">
    <name type="scientific">Anaerobacillus arseniciselenatis</name>
    <dbReference type="NCBI Taxonomy" id="85682"/>
    <lineage>
        <taxon>Bacteria</taxon>
        <taxon>Bacillati</taxon>
        <taxon>Bacillota</taxon>
        <taxon>Bacilli</taxon>
        <taxon>Bacillales</taxon>
        <taxon>Bacillaceae</taxon>
        <taxon>Anaerobacillus</taxon>
    </lineage>
</organism>
<accession>A0A1S2LBL9</accession>